<name>A0A840C8H7_9RHOB</name>
<accession>A0A840C8H7</accession>
<protein>
    <submittedName>
        <fullName evidence="1">Uncharacterized protein</fullName>
    </submittedName>
</protein>
<evidence type="ECO:0000313" key="1">
    <source>
        <dbReference type="EMBL" id="MBB4021735.1"/>
    </source>
</evidence>
<sequence length="150" mass="16152">MKLQNGPLALLVIFLVTAPSAASRMYYHITKDPTFQPLGITKERLSAFDRGPVDDGILTEIRWGSGGSGSRLALEQALAGSFAAYGVESRFRHITDPGQAGVTIRFRVGPTDLGPYSVGQAPHGVQAAVAAFGIYDGRERKSRVARFFGR</sequence>
<reference evidence="1" key="1">
    <citation type="submission" date="2020-08" db="EMBL/GenBank/DDBJ databases">
        <title>Genomic Encyclopedia of Type Strains, Phase IV (KMG-IV): sequencing the most valuable type-strain genomes for metagenomic binning, comparative biology and taxonomic classification.</title>
        <authorList>
            <person name="Goeker M."/>
        </authorList>
    </citation>
    <scope>NUCLEOTIDE SEQUENCE [LARGE SCALE GENOMIC DNA]</scope>
    <source>
        <strain evidence="1">DSM 105040</strain>
    </source>
</reference>
<dbReference type="RefSeq" id="WP_054540183.1">
    <property type="nucleotide sequence ID" value="NZ_JACIEQ010000001.1"/>
</dbReference>
<dbReference type="EMBL" id="JACIEQ010000001">
    <property type="protein sequence ID" value="MBB4021735.1"/>
    <property type="molecule type" value="Genomic_DNA"/>
</dbReference>
<organism evidence="1 2">
    <name type="scientific">Actibacterium naphthalenivorans</name>
    <dbReference type="NCBI Taxonomy" id="1614693"/>
    <lineage>
        <taxon>Bacteria</taxon>
        <taxon>Pseudomonadati</taxon>
        <taxon>Pseudomonadota</taxon>
        <taxon>Alphaproteobacteria</taxon>
        <taxon>Rhodobacterales</taxon>
        <taxon>Roseobacteraceae</taxon>
        <taxon>Actibacterium</taxon>
    </lineage>
</organism>
<evidence type="ECO:0000313" key="2">
    <source>
        <dbReference type="Proteomes" id="UP000585681"/>
    </source>
</evidence>
<dbReference type="Proteomes" id="UP000585681">
    <property type="component" value="Unassembled WGS sequence"/>
</dbReference>
<dbReference type="AlphaFoldDB" id="A0A840C8H7"/>
<gene>
    <name evidence="1" type="ORF">GGR17_001526</name>
</gene>
<proteinExistence type="predicted"/>
<comment type="caution">
    <text evidence="1">The sequence shown here is derived from an EMBL/GenBank/DDBJ whole genome shotgun (WGS) entry which is preliminary data.</text>
</comment>
<keyword evidence="2" id="KW-1185">Reference proteome</keyword>